<protein>
    <submittedName>
        <fullName evidence="1">Uncharacterized protein</fullName>
    </submittedName>
</protein>
<dbReference type="AlphaFoldDB" id="A0A510K9L7"/>
<reference evidence="1 2" key="1">
    <citation type="submission" date="2019-07" db="EMBL/GenBank/DDBJ databases">
        <title>Complete Genome Sequence of Leptotrichia wadei Strain JMUB3933.</title>
        <authorList>
            <person name="Watanabe S."/>
            <person name="Cui L."/>
        </authorList>
    </citation>
    <scope>NUCLEOTIDE SEQUENCE [LARGE SCALE GENOMIC DNA]</scope>
    <source>
        <strain evidence="1 2">JMUB3933</strain>
    </source>
</reference>
<name>A0A510K9L7_9FUSO</name>
<sequence>MLSREHRLYKAFKQMRDKEKEYQRKRDEMGWRGLDGPFTKEEIELHKEFFEFMKEVLKEEKDLNFKLSDLWEMYEKDNQ</sequence>
<dbReference type="Proteomes" id="UP000321397">
    <property type="component" value="Chromosome"/>
</dbReference>
<accession>A0A510K9L7</accession>
<gene>
    <name evidence="1" type="ORF">JMUB3933_1874</name>
</gene>
<evidence type="ECO:0000313" key="2">
    <source>
        <dbReference type="Proteomes" id="UP000321397"/>
    </source>
</evidence>
<dbReference type="EMBL" id="AP019834">
    <property type="protein sequence ID" value="BBM48358.1"/>
    <property type="molecule type" value="Genomic_DNA"/>
</dbReference>
<dbReference type="RefSeq" id="WP_146961786.1">
    <property type="nucleotide sequence ID" value="NZ_AP019834.1"/>
</dbReference>
<proteinExistence type="predicted"/>
<organism evidence="1 2">
    <name type="scientific">Leptotrichia wadei</name>
    <dbReference type="NCBI Taxonomy" id="157687"/>
    <lineage>
        <taxon>Bacteria</taxon>
        <taxon>Fusobacteriati</taxon>
        <taxon>Fusobacteriota</taxon>
        <taxon>Fusobacteriia</taxon>
        <taxon>Fusobacteriales</taxon>
        <taxon>Leptotrichiaceae</taxon>
        <taxon>Leptotrichia</taxon>
    </lineage>
</organism>
<evidence type="ECO:0000313" key="1">
    <source>
        <dbReference type="EMBL" id="BBM48358.1"/>
    </source>
</evidence>